<dbReference type="PANTHER" id="PTHR38598:SF1">
    <property type="entry name" value="INNER MEMBRANE PROTEIN YJCH"/>
    <property type="match status" value="1"/>
</dbReference>
<keyword evidence="1" id="KW-0472">Membrane</keyword>
<evidence type="ECO:0000313" key="3">
    <source>
        <dbReference type="Proteomes" id="UP000672657"/>
    </source>
</evidence>
<protein>
    <submittedName>
        <fullName evidence="2">Inner membrane protein YjcH</fullName>
    </submittedName>
</protein>
<dbReference type="InterPro" id="IPR007436">
    <property type="entry name" value="DUF485"/>
</dbReference>
<dbReference type="Pfam" id="PF04341">
    <property type="entry name" value="DUF485"/>
    <property type="match status" value="1"/>
</dbReference>
<dbReference type="Proteomes" id="UP000672657">
    <property type="component" value="Unassembled WGS sequence"/>
</dbReference>
<keyword evidence="1" id="KW-0812">Transmembrane</keyword>
<dbReference type="RefSeq" id="WP_211953751.1">
    <property type="nucleotide sequence ID" value="NZ_CAJPVI010000014.1"/>
</dbReference>
<name>A0ABN7PX30_9BURK</name>
<dbReference type="EMBL" id="CAJPVI010000014">
    <property type="protein sequence ID" value="CAG2145102.1"/>
    <property type="molecule type" value="Genomic_DNA"/>
</dbReference>
<evidence type="ECO:0000313" key="2">
    <source>
        <dbReference type="EMBL" id="CAG2145102.1"/>
    </source>
</evidence>
<keyword evidence="3" id="KW-1185">Reference proteome</keyword>
<dbReference type="InterPro" id="IPR052959">
    <property type="entry name" value="Inner_membrane_assoc"/>
</dbReference>
<accession>A0ABN7PX30</accession>
<sequence length="104" mass="11586">MIGSTSTERIKHHPRFRELIRRRTRLSLGLLVAVLVPYLALMLVVATHPQSLAQPLLPNTLINIGIVLAVGVIVLGWSCTYFYVRQANGKLETIVRQILTEAGQ</sequence>
<organism evidence="2 3">
    <name type="scientific">Cupriavidus numazuensis</name>
    <dbReference type="NCBI Taxonomy" id="221992"/>
    <lineage>
        <taxon>Bacteria</taxon>
        <taxon>Pseudomonadati</taxon>
        <taxon>Pseudomonadota</taxon>
        <taxon>Betaproteobacteria</taxon>
        <taxon>Burkholderiales</taxon>
        <taxon>Burkholderiaceae</taxon>
        <taxon>Cupriavidus</taxon>
    </lineage>
</organism>
<proteinExistence type="predicted"/>
<evidence type="ECO:0000256" key="1">
    <source>
        <dbReference type="SAM" id="Phobius"/>
    </source>
</evidence>
<keyword evidence="1" id="KW-1133">Transmembrane helix</keyword>
<feature type="transmembrane region" description="Helical" evidence="1">
    <location>
        <begin position="60"/>
        <end position="84"/>
    </location>
</feature>
<reference evidence="2 3" key="1">
    <citation type="submission" date="2021-03" db="EMBL/GenBank/DDBJ databases">
        <authorList>
            <person name="Peeters C."/>
        </authorList>
    </citation>
    <scope>NUCLEOTIDE SEQUENCE [LARGE SCALE GENOMIC DNA]</scope>
    <source>
        <strain evidence="2 3">LMG 26411</strain>
    </source>
</reference>
<dbReference type="PANTHER" id="PTHR38598">
    <property type="entry name" value="INNER MEMBRANE PROTEIN YJCH"/>
    <property type="match status" value="1"/>
</dbReference>
<feature type="transmembrane region" description="Helical" evidence="1">
    <location>
        <begin position="26"/>
        <end position="48"/>
    </location>
</feature>
<gene>
    <name evidence="2" type="primary">yjcH_1</name>
    <name evidence="2" type="ORF">LMG26411_02683</name>
</gene>
<comment type="caution">
    <text evidence="2">The sequence shown here is derived from an EMBL/GenBank/DDBJ whole genome shotgun (WGS) entry which is preliminary data.</text>
</comment>